<feature type="region of interest" description="Disordered" evidence="4">
    <location>
        <begin position="1"/>
        <end position="43"/>
    </location>
</feature>
<comment type="similarity">
    <text evidence="2">Belongs to the PKI family.</text>
</comment>
<keyword evidence="6" id="KW-1185">Reference proteome</keyword>
<dbReference type="GeneTree" id="ENSGT00530000064264"/>
<dbReference type="FunCoup" id="G1TY30">
    <property type="interactions" value="718"/>
</dbReference>
<feature type="region of interest" description="Disordered" evidence="4">
    <location>
        <begin position="108"/>
        <end position="129"/>
    </location>
</feature>
<dbReference type="GeneID" id="100357843"/>
<dbReference type="Bgee" id="ENSOCUG00000023091">
    <property type="expression patterns" value="Expressed in testis and 17 other cell types or tissues"/>
</dbReference>
<sequence>MDVHPDTLGGKESASSNCKASNNTGNQQGHYPCMNKNDNQDAMLNSPQDVAMKTDSSSMTDVESMVTNFATSARAGRRNALPDIQSSAATAGSSELPLKLADLSVKEDVKKKDEEATQDQLKNPQNEEK</sequence>
<dbReference type="EMBL" id="AAGW02029087">
    <property type="status" value="NOT_ANNOTATED_CDS"/>
    <property type="molecule type" value="Genomic_DNA"/>
</dbReference>
<evidence type="ECO:0000256" key="4">
    <source>
        <dbReference type="SAM" id="MobiDB-lite"/>
    </source>
</evidence>
<evidence type="ECO:0000256" key="1">
    <source>
        <dbReference type="ARBA" id="ARBA00002844"/>
    </source>
</evidence>
<reference evidence="5 6" key="1">
    <citation type="journal article" date="2011" name="Nature">
        <title>A high-resolution map of human evolutionary constraint using 29 mammals.</title>
        <authorList>
            <person name="Lindblad-Toh K."/>
            <person name="Garber M."/>
            <person name="Zuk O."/>
            <person name="Lin M.F."/>
            <person name="Parker B.J."/>
            <person name="Washietl S."/>
            <person name="Kheradpour P."/>
            <person name="Ernst J."/>
            <person name="Jordan G."/>
            <person name="Mauceli E."/>
            <person name="Ward L.D."/>
            <person name="Lowe C.B."/>
            <person name="Holloway A.K."/>
            <person name="Clamp M."/>
            <person name="Gnerre S."/>
            <person name="Alfoldi J."/>
            <person name="Beal K."/>
            <person name="Chang J."/>
            <person name="Clawson H."/>
            <person name="Cuff J."/>
            <person name="Di Palma F."/>
            <person name="Fitzgerald S."/>
            <person name="Flicek P."/>
            <person name="Guttman M."/>
            <person name="Hubisz M.J."/>
            <person name="Jaffe D.B."/>
            <person name="Jungreis I."/>
            <person name="Kent W.J."/>
            <person name="Kostka D."/>
            <person name="Lara M."/>
            <person name="Martins A.L."/>
            <person name="Massingham T."/>
            <person name="Moltke I."/>
            <person name="Raney B.J."/>
            <person name="Rasmussen M.D."/>
            <person name="Robinson J."/>
            <person name="Stark A."/>
            <person name="Vilella A.J."/>
            <person name="Wen J."/>
            <person name="Xie X."/>
            <person name="Zody M.C."/>
            <person name="Baldwin J."/>
            <person name="Bloom T."/>
            <person name="Chin C.W."/>
            <person name="Heiman D."/>
            <person name="Nicol R."/>
            <person name="Nusbaum C."/>
            <person name="Young S."/>
            <person name="Wilkinson J."/>
            <person name="Worley K.C."/>
            <person name="Kovar C.L."/>
            <person name="Muzny D.M."/>
            <person name="Gibbs R.A."/>
            <person name="Cree A."/>
            <person name="Dihn H.H."/>
            <person name="Fowler G."/>
            <person name="Jhangiani S."/>
            <person name="Joshi V."/>
            <person name="Lee S."/>
            <person name="Lewis L.R."/>
            <person name="Nazareth L.V."/>
            <person name="Okwuonu G."/>
            <person name="Santibanez J."/>
            <person name="Warren W.C."/>
            <person name="Mardis E.R."/>
            <person name="Weinstock G.M."/>
            <person name="Wilson R.K."/>
            <person name="Delehaunty K."/>
            <person name="Dooling D."/>
            <person name="Fronik C."/>
            <person name="Fulton L."/>
            <person name="Fulton B."/>
            <person name="Graves T."/>
            <person name="Minx P."/>
            <person name="Sodergren E."/>
            <person name="Birney E."/>
            <person name="Margulies E.H."/>
            <person name="Herrero J."/>
            <person name="Green E.D."/>
            <person name="Haussler D."/>
            <person name="Siepel A."/>
            <person name="Goldman N."/>
            <person name="Pollard K.S."/>
            <person name="Pedersen J.S."/>
            <person name="Lander E.S."/>
            <person name="Kellis M."/>
        </authorList>
    </citation>
    <scope>NUCLEOTIDE SEQUENCE [LARGE SCALE GENOMIC DNA]</scope>
    <source>
        <strain evidence="5 6">Thorbecke inbred</strain>
    </source>
</reference>
<proteinExistence type="inferred from homology"/>
<comment type="function">
    <text evidence="1">Extremely potent competitive inhibitor of cAMP-dependent protein kinase activity, this protein interacts with the catalytic subunit of the enzyme after the cAMP-induced dissociation of its regulatory chains.</text>
</comment>
<evidence type="ECO:0000313" key="5">
    <source>
        <dbReference type="Ensembl" id="ENSOCUP00000021990.2"/>
    </source>
</evidence>
<dbReference type="InParanoid" id="G1TY30"/>
<feature type="compositionally biased region" description="Polar residues" evidence="4">
    <location>
        <begin position="13"/>
        <end position="29"/>
    </location>
</feature>
<dbReference type="RefSeq" id="XP_017200831.1">
    <property type="nucleotide sequence ID" value="XM_017345342.3"/>
</dbReference>
<dbReference type="CTD" id="5570"/>
<evidence type="ECO:0000313" key="6">
    <source>
        <dbReference type="Proteomes" id="UP000001811"/>
    </source>
</evidence>
<dbReference type="STRING" id="9986.ENSOCUP00000021990"/>
<evidence type="ECO:0000256" key="2">
    <source>
        <dbReference type="ARBA" id="ARBA00006393"/>
    </source>
</evidence>
<dbReference type="EMBL" id="AAGW02029088">
    <property type="status" value="NOT_ANNOTATED_CDS"/>
    <property type="molecule type" value="Genomic_DNA"/>
</dbReference>
<dbReference type="eggNOG" id="ENOG502S8BW">
    <property type="taxonomic scope" value="Eukaryota"/>
</dbReference>
<dbReference type="OMA" id="MTDVESM"/>
<accession>G1TY30</accession>
<protein>
    <submittedName>
        <fullName evidence="5">cAMP-dependent protein kinase inhibitor beta</fullName>
    </submittedName>
</protein>
<organism evidence="5 6">
    <name type="scientific">Oryctolagus cuniculus</name>
    <name type="common">Rabbit</name>
    <dbReference type="NCBI Taxonomy" id="9986"/>
    <lineage>
        <taxon>Eukaryota</taxon>
        <taxon>Metazoa</taxon>
        <taxon>Chordata</taxon>
        <taxon>Craniata</taxon>
        <taxon>Vertebrata</taxon>
        <taxon>Euteleostomi</taxon>
        <taxon>Mammalia</taxon>
        <taxon>Eutheria</taxon>
        <taxon>Euarchontoglires</taxon>
        <taxon>Glires</taxon>
        <taxon>Lagomorpha</taxon>
        <taxon>Leporidae</taxon>
        <taxon>Oryctolagus</taxon>
    </lineage>
</organism>
<evidence type="ECO:0000256" key="3">
    <source>
        <dbReference type="ARBA" id="ARBA00023013"/>
    </source>
</evidence>
<reference evidence="5" key="2">
    <citation type="submission" date="2025-08" db="UniProtKB">
        <authorList>
            <consortium name="Ensembl"/>
        </authorList>
    </citation>
    <scope>IDENTIFICATION</scope>
    <source>
        <strain evidence="5">Thorbecke</strain>
    </source>
</reference>
<dbReference type="HOGENOM" id="CLU_1948171_0_0_1"/>
<dbReference type="GO" id="GO:0004862">
    <property type="term" value="F:cAMP-dependent protein kinase inhibitor activity"/>
    <property type="evidence" value="ECO:0007669"/>
    <property type="project" value="InterPro"/>
</dbReference>
<dbReference type="Pfam" id="PF02827">
    <property type="entry name" value="PKI"/>
    <property type="match status" value="1"/>
</dbReference>
<dbReference type="RefSeq" id="XP_069929743.1">
    <property type="nucleotide sequence ID" value="XM_070073642.1"/>
</dbReference>
<name>G1TY30_RABIT</name>
<dbReference type="RefSeq" id="XP_051711330.1">
    <property type="nucleotide sequence ID" value="XM_051855370.2"/>
</dbReference>
<dbReference type="AlphaFoldDB" id="G1TY30"/>
<dbReference type="Proteomes" id="UP000001811">
    <property type="component" value="Chromosome 12"/>
</dbReference>
<gene>
    <name evidence="5" type="primary">PKIB</name>
</gene>
<dbReference type="OrthoDB" id="6380180at2759"/>
<dbReference type="InterPro" id="IPR004171">
    <property type="entry name" value="cAMP_dep_PKI"/>
</dbReference>
<dbReference type="RefSeq" id="XP_051711331.1">
    <property type="nucleotide sequence ID" value="XM_051855371.2"/>
</dbReference>
<dbReference type="PANTHER" id="PTHR15416">
    <property type="entry name" value="CAMP-DEPENDENT PROTEIN KINASE INHIBITOR/PKI"/>
    <property type="match status" value="1"/>
</dbReference>
<dbReference type="PaxDb" id="9986-ENSOCUP00000021990"/>
<keyword evidence="3" id="KW-0649">Protein kinase inhibitor</keyword>
<feature type="compositionally biased region" description="Polar residues" evidence="4">
    <location>
        <begin position="118"/>
        <end position="129"/>
    </location>
</feature>
<dbReference type="Ensembl" id="ENSOCUT00000023524.3">
    <property type="protein sequence ID" value="ENSOCUP00000021990.2"/>
    <property type="gene ID" value="ENSOCUG00000023091.3"/>
</dbReference>
<reference evidence="5" key="3">
    <citation type="submission" date="2025-09" db="UniProtKB">
        <authorList>
            <consortium name="Ensembl"/>
        </authorList>
    </citation>
    <scope>IDENTIFICATION</scope>
    <source>
        <strain evidence="5">Thorbecke</strain>
    </source>
</reference>